<keyword evidence="1" id="KW-1133">Transmembrane helix</keyword>
<feature type="non-terminal residue" evidence="2">
    <location>
        <position position="1"/>
    </location>
</feature>
<reference evidence="2 3" key="1">
    <citation type="submission" date="2017-07" db="EMBL/GenBank/DDBJ databases">
        <title>Genomes of Fischerella (Mastigocladus) sp. strains.</title>
        <authorList>
            <person name="Miller S.R."/>
        </authorList>
    </citation>
    <scope>NUCLEOTIDE SEQUENCE [LARGE SCALE GENOMIC DNA]</scope>
    <source>
        <strain evidence="2 3">CCMEE 5318</strain>
    </source>
</reference>
<protein>
    <submittedName>
        <fullName evidence="2">Uncharacterized protein</fullName>
    </submittedName>
</protein>
<dbReference type="Proteomes" id="UP000235081">
    <property type="component" value="Unassembled WGS sequence"/>
</dbReference>
<keyword evidence="1" id="KW-0472">Membrane</keyword>
<name>A0A2N6LL10_9CYAN</name>
<feature type="transmembrane region" description="Helical" evidence="1">
    <location>
        <begin position="19"/>
        <end position="44"/>
    </location>
</feature>
<dbReference type="AlphaFoldDB" id="A0A2N6LL10"/>
<dbReference type="EMBL" id="NMQE01000144">
    <property type="protein sequence ID" value="PMB25573.1"/>
    <property type="molecule type" value="Genomic_DNA"/>
</dbReference>
<gene>
    <name evidence="2" type="ORF">CEN46_05375</name>
</gene>
<evidence type="ECO:0000256" key="1">
    <source>
        <dbReference type="SAM" id="Phobius"/>
    </source>
</evidence>
<evidence type="ECO:0000313" key="3">
    <source>
        <dbReference type="Proteomes" id="UP000235081"/>
    </source>
</evidence>
<evidence type="ECO:0000313" key="2">
    <source>
        <dbReference type="EMBL" id="PMB25573.1"/>
    </source>
</evidence>
<keyword evidence="1" id="KW-0812">Transmembrane</keyword>
<accession>A0A2N6LL10</accession>
<sequence>AATIVGGTPPAKIARCQDIFYITGAVLDLSRTACLFIFIAVLLWESIITPSVESEIGMSSKPKA</sequence>
<comment type="caution">
    <text evidence="2">The sequence shown here is derived from an EMBL/GenBank/DDBJ whole genome shotgun (WGS) entry which is preliminary data.</text>
</comment>
<organism evidence="2 3">
    <name type="scientific">Fischerella thermalis CCMEE 5318</name>
    <dbReference type="NCBI Taxonomy" id="2019666"/>
    <lineage>
        <taxon>Bacteria</taxon>
        <taxon>Bacillati</taxon>
        <taxon>Cyanobacteriota</taxon>
        <taxon>Cyanophyceae</taxon>
        <taxon>Nostocales</taxon>
        <taxon>Hapalosiphonaceae</taxon>
        <taxon>Fischerella</taxon>
    </lineage>
</organism>
<proteinExistence type="predicted"/>
<dbReference type="RefSeq" id="WP_219724673.1">
    <property type="nucleotide sequence ID" value="NZ_NMQE01000144.1"/>
</dbReference>